<sequence length="381" mass="41144">MGKGVPVASSDSVGEQPRGRVLVLASDHRPAVSGVGVYVDQLSRHLAPAWETTVAAPGAMVDGKALQFRALPSTGPSSFSVSRLIEWSSLMGFLSGRAERPDIIHAHGFMSAIPAALASEAWGVPWVLTKHCWLEDYDTAPDVAFELQSWSIRNADAVVAPSQWLARRIRQEAGNAVEVQVIASDSEVPEPQPEVIPAGTGRIFVHSGAQYHKGLDLSLAAFLEVAEPQDRLLVVGSVEERLRRDAERVTDHRITWLGHQPQQAAWETYRQATAMLAPSRSDGFPLAVIEAQKLGVPVLGTTESSIPEIITEGVTGCCVAPESFPGLVAGFSREALAPPEEIRRIARSRFSWAATATQYGQLFSRIIARYSDGVTPTTARN</sequence>
<evidence type="ECO:0000259" key="3">
    <source>
        <dbReference type="Pfam" id="PF13579"/>
    </source>
</evidence>
<dbReference type="GO" id="GO:1901137">
    <property type="term" value="P:carbohydrate derivative biosynthetic process"/>
    <property type="evidence" value="ECO:0007669"/>
    <property type="project" value="UniProtKB-ARBA"/>
</dbReference>
<dbReference type="PANTHER" id="PTHR45947">
    <property type="entry name" value="SULFOQUINOVOSYL TRANSFERASE SQD2"/>
    <property type="match status" value="1"/>
</dbReference>
<dbReference type="OrthoDB" id="9809227at2"/>
<dbReference type="SUPFAM" id="SSF53756">
    <property type="entry name" value="UDP-Glycosyltransferase/glycogen phosphorylase"/>
    <property type="match status" value="1"/>
</dbReference>
<evidence type="ECO:0000256" key="2">
    <source>
        <dbReference type="ARBA" id="ARBA00022679"/>
    </source>
</evidence>
<dbReference type="Pfam" id="PF13692">
    <property type="entry name" value="Glyco_trans_1_4"/>
    <property type="match status" value="1"/>
</dbReference>
<evidence type="ECO:0000256" key="1">
    <source>
        <dbReference type="ARBA" id="ARBA00022676"/>
    </source>
</evidence>
<dbReference type="AlphaFoldDB" id="A0A3P1WNH3"/>
<dbReference type="CDD" id="cd03801">
    <property type="entry name" value="GT4_PimA-like"/>
    <property type="match status" value="1"/>
</dbReference>
<organism evidence="4 5">
    <name type="scientific">Arachnia propionica</name>
    <dbReference type="NCBI Taxonomy" id="1750"/>
    <lineage>
        <taxon>Bacteria</taxon>
        <taxon>Bacillati</taxon>
        <taxon>Actinomycetota</taxon>
        <taxon>Actinomycetes</taxon>
        <taxon>Propionibacteriales</taxon>
        <taxon>Propionibacteriaceae</taxon>
        <taxon>Arachnia</taxon>
    </lineage>
</organism>
<accession>A0A3P1WNH3</accession>
<keyword evidence="1" id="KW-0328">Glycosyltransferase</keyword>
<evidence type="ECO:0000313" key="5">
    <source>
        <dbReference type="Proteomes" id="UP000280935"/>
    </source>
</evidence>
<dbReference type="Pfam" id="PF13579">
    <property type="entry name" value="Glyco_trans_4_4"/>
    <property type="match status" value="1"/>
</dbReference>
<gene>
    <name evidence="4" type="ORF">EII35_14280</name>
</gene>
<feature type="domain" description="Glycosyltransferase subfamily 4-like N-terminal" evidence="3">
    <location>
        <begin position="33"/>
        <end position="182"/>
    </location>
</feature>
<reference evidence="4 5" key="1">
    <citation type="submission" date="2018-11" db="EMBL/GenBank/DDBJ databases">
        <title>Genomes From Bacteria Associated with the Canine Oral Cavity: a Test Case for Automated Genome-Based Taxonomic Assignment.</title>
        <authorList>
            <person name="Coil D.A."/>
            <person name="Jospin G."/>
            <person name="Darling A.E."/>
            <person name="Wallis C."/>
            <person name="Davis I.J."/>
            <person name="Harris S."/>
            <person name="Eisen J.A."/>
            <person name="Holcombe L.J."/>
            <person name="O'Flynn C."/>
        </authorList>
    </citation>
    <scope>NUCLEOTIDE SEQUENCE [LARGE SCALE GENOMIC DNA]</scope>
    <source>
        <strain evidence="4 5">OH2822_COT-296</strain>
    </source>
</reference>
<name>A0A3P1WNH3_9ACTN</name>
<dbReference type="InterPro" id="IPR028098">
    <property type="entry name" value="Glyco_trans_4-like_N"/>
</dbReference>
<keyword evidence="2 4" id="KW-0808">Transferase</keyword>
<dbReference type="PANTHER" id="PTHR45947:SF3">
    <property type="entry name" value="SULFOQUINOVOSYL TRANSFERASE SQD2"/>
    <property type="match status" value="1"/>
</dbReference>
<dbReference type="GO" id="GO:0016757">
    <property type="term" value="F:glycosyltransferase activity"/>
    <property type="evidence" value="ECO:0007669"/>
    <property type="project" value="UniProtKB-KW"/>
</dbReference>
<dbReference type="EMBL" id="RQYT01000053">
    <property type="protein sequence ID" value="RRD48124.1"/>
    <property type="molecule type" value="Genomic_DNA"/>
</dbReference>
<proteinExistence type="predicted"/>
<dbReference type="InterPro" id="IPR050194">
    <property type="entry name" value="Glycosyltransferase_grp1"/>
</dbReference>
<dbReference type="Gene3D" id="3.40.50.2000">
    <property type="entry name" value="Glycogen Phosphorylase B"/>
    <property type="match status" value="2"/>
</dbReference>
<comment type="caution">
    <text evidence="4">The sequence shown here is derived from an EMBL/GenBank/DDBJ whole genome shotgun (WGS) entry which is preliminary data.</text>
</comment>
<evidence type="ECO:0000313" key="4">
    <source>
        <dbReference type="EMBL" id="RRD48124.1"/>
    </source>
</evidence>
<dbReference type="Proteomes" id="UP000280935">
    <property type="component" value="Unassembled WGS sequence"/>
</dbReference>
<protein>
    <submittedName>
        <fullName evidence="4">Glycosyltransferase</fullName>
    </submittedName>
</protein>